<evidence type="ECO:0000256" key="1">
    <source>
        <dbReference type="ARBA" id="ARBA00022857"/>
    </source>
</evidence>
<dbReference type="Pfam" id="PF08240">
    <property type="entry name" value="ADH_N"/>
    <property type="match status" value="1"/>
</dbReference>
<feature type="chain" id="PRO_5044343772" description="Enoyl reductase (ER) domain-containing protein" evidence="2">
    <location>
        <begin position="19"/>
        <end position="170"/>
    </location>
</feature>
<dbReference type="Ensembl" id="ENSOTST00005169521.1">
    <property type="protein sequence ID" value="ENSOTSP00005132812.1"/>
    <property type="gene ID" value="ENSOTSG00005055352.1"/>
</dbReference>
<evidence type="ECO:0000313" key="4">
    <source>
        <dbReference type="Ensembl" id="ENSOTSP00005132812.1"/>
    </source>
</evidence>
<sequence length="170" mass="17827">IPALCVLQVLIHVCGVNPMETNTCSGTYTRKPSLPYTSGTDVSGVVEAVGDGAGDRVFATATETGRYAEYTVVSDDLVSRLPDFLDYKQGASIGIPYFTAYRALSHKAHAKAGETVLIHGASGGVRPMWGCAACQVALGLRVLGTTGTPKGLKLALKNGAHIECSFHDID</sequence>
<dbReference type="InterPro" id="IPR020843">
    <property type="entry name" value="ER"/>
</dbReference>
<dbReference type="InterPro" id="IPR011032">
    <property type="entry name" value="GroES-like_sf"/>
</dbReference>
<accession>A0AAZ3QU15</accession>
<evidence type="ECO:0000313" key="5">
    <source>
        <dbReference type="Proteomes" id="UP000694402"/>
    </source>
</evidence>
<dbReference type="AlphaFoldDB" id="A0AAZ3QU15"/>
<dbReference type="InterPro" id="IPR051603">
    <property type="entry name" value="Zinc-ADH_QOR/CCCR"/>
</dbReference>
<keyword evidence="1" id="KW-0521">NADP</keyword>
<name>A0AAZ3QU15_ONCTS</name>
<dbReference type="Gene3D" id="3.90.180.10">
    <property type="entry name" value="Medium-chain alcohol dehydrogenases, catalytic domain"/>
    <property type="match status" value="1"/>
</dbReference>
<dbReference type="GO" id="GO:0003730">
    <property type="term" value="F:mRNA 3'-UTR binding"/>
    <property type="evidence" value="ECO:0007669"/>
    <property type="project" value="TreeGrafter"/>
</dbReference>
<keyword evidence="5" id="KW-1185">Reference proteome</keyword>
<keyword evidence="2" id="KW-0732">Signal</keyword>
<feature type="domain" description="Enoyl reductase (ER)" evidence="3">
    <location>
        <begin position="1"/>
        <end position="169"/>
    </location>
</feature>
<dbReference type="SUPFAM" id="SSF50129">
    <property type="entry name" value="GroES-like"/>
    <property type="match status" value="1"/>
</dbReference>
<evidence type="ECO:0000259" key="3">
    <source>
        <dbReference type="SMART" id="SM00829"/>
    </source>
</evidence>
<dbReference type="GO" id="GO:0070402">
    <property type="term" value="F:NADPH binding"/>
    <property type="evidence" value="ECO:0007669"/>
    <property type="project" value="TreeGrafter"/>
</dbReference>
<dbReference type="InterPro" id="IPR013154">
    <property type="entry name" value="ADH-like_N"/>
</dbReference>
<dbReference type="InterPro" id="IPR036291">
    <property type="entry name" value="NAD(P)-bd_dom_sf"/>
</dbReference>
<dbReference type="GeneTree" id="ENSGT00940000154882"/>
<protein>
    <recommendedName>
        <fullName evidence="3">Enoyl reductase (ER) domain-containing protein</fullName>
    </recommendedName>
</protein>
<reference evidence="5" key="1">
    <citation type="journal article" date="2018" name="PLoS ONE">
        <title>Chinook salmon (Oncorhynchus tshawytscha) genome and transcriptome.</title>
        <authorList>
            <person name="Christensen K.A."/>
            <person name="Leong J.S."/>
            <person name="Sakhrani D."/>
            <person name="Biagi C.A."/>
            <person name="Minkley D.R."/>
            <person name="Withler R.E."/>
            <person name="Rondeau E.B."/>
            <person name="Koop B.F."/>
            <person name="Devlin R.H."/>
        </authorList>
    </citation>
    <scope>NUCLEOTIDE SEQUENCE [LARGE SCALE GENOMIC DNA]</scope>
</reference>
<dbReference type="PANTHER" id="PTHR44154">
    <property type="entry name" value="QUINONE OXIDOREDUCTASE"/>
    <property type="match status" value="1"/>
</dbReference>
<dbReference type="Proteomes" id="UP000694402">
    <property type="component" value="Unassembled WGS sequence"/>
</dbReference>
<proteinExistence type="predicted"/>
<organism evidence="4 5">
    <name type="scientific">Oncorhynchus tshawytscha</name>
    <name type="common">Chinook salmon</name>
    <name type="synonym">Salmo tshawytscha</name>
    <dbReference type="NCBI Taxonomy" id="74940"/>
    <lineage>
        <taxon>Eukaryota</taxon>
        <taxon>Metazoa</taxon>
        <taxon>Chordata</taxon>
        <taxon>Craniata</taxon>
        <taxon>Vertebrata</taxon>
        <taxon>Euteleostomi</taxon>
        <taxon>Actinopterygii</taxon>
        <taxon>Neopterygii</taxon>
        <taxon>Teleostei</taxon>
        <taxon>Protacanthopterygii</taxon>
        <taxon>Salmoniformes</taxon>
        <taxon>Salmonidae</taxon>
        <taxon>Salmoninae</taxon>
        <taxon>Oncorhynchus</taxon>
    </lineage>
</organism>
<feature type="signal peptide" evidence="2">
    <location>
        <begin position="1"/>
        <end position="18"/>
    </location>
</feature>
<dbReference type="GO" id="GO:0005829">
    <property type="term" value="C:cytosol"/>
    <property type="evidence" value="ECO:0007669"/>
    <property type="project" value="TreeGrafter"/>
</dbReference>
<evidence type="ECO:0000256" key="2">
    <source>
        <dbReference type="SAM" id="SignalP"/>
    </source>
</evidence>
<reference evidence="4" key="3">
    <citation type="submission" date="2025-09" db="UniProtKB">
        <authorList>
            <consortium name="Ensembl"/>
        </authorList>
    </citation>
    <scope>IDENTIFICATION</scope>
</reference>
<dbReference type="SMART" id="SM00829">
    <property type="entry name" value="PKS_ER"/>
    <property type="match status" value="1"/>
</dbReference>
<dbReference type="Gene3D" id="3.40.50.720">
    <property type="entry name" value="NAD(P)-binding Rossmann-like Domain"/>
    <property type="match status" value="1"/>
</dbReference>
<dbReference type="GO" id="GO:0003960">
    <property type="term" value="F:quinone reductase (NADPH) activity"/>
    <property type="evidence" value="ECO:0007669"/>
    <property type="project" value="TreeGrafter"/>
</dbReference>
<reference evidence="4" key="2">
    <citation type="submission" date="2025-08" db="UniProtKB">
        <authorList>
            <consortium name="Ensembl"/>
        </authorList>
    </citation>
    <scope>IDENTIFICATION</scope>
</reference>
<dbReference type="SUPFAM" id="SSF51735">
    <property type="entry name" value="NAD(P)-binding Rossmann-fold domains"/>
    <property type="match status" value="1"/>
</dbReference>
<dbReference type="PANTHER" id="PTHR44154:SF1">
    <property type="entry name" value="QUINONE OXIDOREDUCTASE"/>
    <property type="match status" value="1"/>
</dbReference>